<gene>
    <name evidence="1" type="ORF">H0A61_02078</name>
</gene>
<dbReference type="AlphaFoldDB" id="A0A8A0RQA0"/>
<dbReference type="PANTHER" id="PTHR42935:SF1">
    <property type="entry name" value="SLR0930 PROTEIN"/>
    <property type="match status" value="1"/>
</dbReference>
<name>A0A8A0RQA0_9FIRM</name>
<dbReference type="Pfam" id="PF05673">
    <property type="entry name" value="DUF815"/>
    <property type="match status" value="1"/>
</dbReference>
<dbReference type="KEGG" id="kme:H0A61_02078"/>
<keyword evidence="2" id="KW-1185">Reference proteome</keyword>
<dbReference type="CDD" id="cd00009">
    <property type="entry name" value="AAA"/>
    <property type="match status" value="1"/>
</dbReference>
<accession>A0A8A0RQA0</accession>
<evidence type="ECO:0000313" key="1">
    <source>
        <dbReference type="EMBL" id="QSQ09699.1"/>
    </source>
</evidence>
<dbReference type="Gene3D" id="3.40.50.300">
    <property type="entry name" value="P-loop containing nucleotide triphosphate hydrolases"/>
    <property type="match status" value="1"/>
</dbReference>
<sequence>MPVLSKDHIYSIYLGIKCLVVFRDVTKYDALFKKFNAFLEIILKKDSSVEELLDSYSSFVNRLFKIKEEALDRDSGDIWQNHILNTILSDENIFSLKAESGKIGSLESPLVNNFKNDLLLLQQIYKDFSLPNIEKAVKEKISKILLDSDSDNVIKNQISAFLPSIDRVIPESENRFLNFYLEESNNIKRVLASSSDWRNNVEALVDFYRNVGCGKLGRFLAFKWVRRQKGGYLAGIPNPDPIRLEDLIGYEEQRTEVVRNTQQFVKGYPANNMLLYGDRGTGKSSTIKALIHKFGINGLRLIQVSKDSLADLPDILEVIRERPYRFIIFIDDLSFEEYETEYKYLKAVLEGNLEAKPDNVVIYATSNRRHLVKEFLSDVEKTGEIRAQDTVQEKLSLSDRFGITVIFPTPDQETYLKIVEGLAEQKKLNIEKDKLRKLALQWEIWHNERSGRTAKQFIDDLQGKLGLY</sequence>
<protein>
    <recommendedName>
        <fullName evidence="3">AAA+ ATPase domain-containing protein</fullName>
    </recommendedName>
</protein>
<dbReference type="RefSeq" id="WP_206707039.1">
    <property type="nucleotide sequence ID" value="NZ_CP059066.1"/>
</dbReference>
<evidence type="ECO:0000313" key="2">
    <source>
        <dbReference type="Proteomes" id="UP000662904"/>
    </source>
</evidence>
<dbReference type="InterPro" id="IPR008533">
    <property type="entry name" value="DUF815"/>
</dbReference>
<dbReference type="SUPFAM" id="SSF52540">
    <property type="entry name" value="P-loop containing nucleoside triphosphate hydrolases"/>
    <property type="match status" value="1"/>
</dbReference>
<organism evidence="1 2">
    <name type="scientific">Koleobacter methoxysyntrophicus</name>
    <dbReference type="NCBI Taxonomy" id="2751313"/>
    <lineage>
        <taxon>Bacteria</taxon>
        <taxon>Bacillati</taxon>
        <taxon>Bacillota</taxon>
        <taxon>Clostridia</taxon>
        <taxon>Koleobacterales</taxon>
        <taxon>Koleobacteraceae</taxon>
        <taxon>Koleobacter</taxon>
    </lineage>
</organism>
<proteinExistence type="predicted"/>
<dbReference type="InterPro" id="IPR027417">
    <property type="entry name" value="P-loop_NTPase"/>
</dbReference>
<reference evidence="1" key="1">
    <citation type="submission" date="2020-07" db="EMBL/GenBank/DDBJ databases">
        <title>Koleobacter methoxysyntrophicus gen. nov., sp. nov., a novel anaerobic bacterium isolated from deep subsurface oil field and proposal of Koleobacterales ord. nov. in the phylum Firmicutes.</title>
        <authorList>
            <person name="Sakamoto S."/>
            <person name="Tamaki H."/>
        </authorList>
    </citation>
    <scope>NUCLEOTIDE SEQUENCE</scope>
    <source>
        <strain evidence="1">NRmbB1</strain>
    </source>
</reference>
<dbReference type="Proteomes" id="UP000662904">
    <property type="component" value="Chromosome"/>
</dbReference>
<dbReference type="EMBL" id="CP059066">
    <property type="protein sequence ID" value="QSQ09699.1"/>
    <property type="molecule type" value="Genomic_DNA"/>
</dbReference>
<evidence type="ECO:0008006" key="3">
    <source>
        <dbReference type="Google" id="ProtNLM"/>
    </source>
</evidence>
<dbReference type="PANTHER" id="PTHR42935">
    <property type="entry name" value="SLR0930 PROTEIN"/>
    <property type="match status" value="1"/>
</dbReference>